<dbReference type="InterPro" id="IPR053016">
    <property type="entry name" value="CTF18-RFC_complex"/>
</dbReference>
<keyword evidence="5" id="KW-0067">ATP-binding</keyword>
<dbReference type="CDD" id="cd00009">
    <property type="entry name" value="AAA"/>
    <property type="match status" value="1"/>
</dbReference>
<feature type="region of interest" description="Disordered" evidence="10">
    <location>
        <begin position="1"/>
        <end position="90"/>
    </location>
</feature>
<evidence type="ECO:0000313" key="12">
    <source>
        <dbReference type="EMBL" id="CAD6210539.1"/>
    </source>
</evidence>
<feature type="compositionally biased region" description="Acidic residues" evidence="10">
    <location>
        <begin position="23"/>
        <end position="36"/>
    </location>
</feature>
<comment type="subcellular location">
    <subcellularLocation>
        <location evidence="1">Nucleus</location>
    </subcellularLocation>
</comment>
<evidence type="ECO:0000256" key="1">
    <source>
        <dbReference type="ARBA" id="ARBA00004123"/>
    </source>
</evidence>
<proteinExistence type="inferred from homology"/>
<dbReference type="Gene3D" id="3.40.50.300">
    <property type="entry name" value="P-loop containing nucleotide triphosphate hydrolases"/>
    <property type="match status" value="1"/>
</dbReference>
<dbReference type="GO" id="GO:0006260">
    <property type="term" value="P:DNA replication"/>
    <property type="evidence" value="ECO:0007669"/>
    <property type="project" value="UniProtKB-KW"/>
</dbReference>
<dbReference type="GO" id="GO:0016887">
    <property type="term" value="F:ATP hydrolysis activity"/>
    <property type="evidence" value="ECO:0007669"/>
    <property type="project" value="InterPro"/>
</dbReference>
<comment type="similarity">
    <text evidence="9">Belongs to the activator 1 small subunits family. CTF18 subfamily.</text>
</comment>
<feature type="compositionally biased region" description="Basic and acidic residues" evidence="10">
    <location>
        <begin position="785"/>
        <end position="794"/>
    </location>
</feature>
<feature type="region of interest" description="Disordered" evidence="10">
    <location>
        <begin position="731"/>
        <end position="800"/>
    </location>
</feature>
<feature type="region of interest" description="Disordered" evidence="10">
    <location>
        <begin position="192"/>
        <end position="233"/>
    </location>
</feature>
<name>A0A811MTV4_9POAL</name>
<keyword evidence="8" id="KW-0131">Cell cycle</keyword>
<evidence type="ECO:0000256" key="8">
    <source>
        <dbReference type="ARBA" id="ARBA00023306"/>
    </source>
</evidence>
<comment type="subunit">
    <text evidence="2">Heterotetramer of subunits RFC2, RFC3, RFC4 and RFC5 that can form a complex with RFC1.</text>
</comment>
<dbReference type="PANTHER" id="PTHR46765">
    <property type="entry name" value="P-LOOP CONTAINING NUCLEOSIDE TRIPHOSPHATE HYDROLASES SUPERFAMILY PROTEIN"/>
    <property type="match status" value="1"/>
</dbReference>
<dbReference type="InterPro" id="IPR003959">
    <property type="entry name" value="ATPase_AAA_core"/>
</dbReference>
<evidence type="ECO:0000256" key="10">
    <source>
        <dbReference type="SAM" id="MobiDB-lite"/>
    </source>
</evidence>
<feature type="domain" description="AAA+ ATPase" evidence="11">
    <location>
        <begin position="239"/>
        <end position="430"/>
    </location>
</feature>
<dbReference type="GO" id="GO:0003677">
    <property type="term" value="F:DNA binding"/>
    <property type="evidence" value="ECO:0007669"/>
    <property type="project" value="UniProtKB-KW"/>
</dbReference>
<dbReference type="InterPro" id="IPR047854">
    <property type="entry name" value="RFC_lid"/>
</dbReference>
<comment type="caution">
    <text evidence="12">The sequence shown here is derived from an EMBL/GenBank/DDBJ whole genome shotgun (WGS) entry which is preliminary data.</text>
</comment>
<evidence type="ECO:0000259" key="11">
    <source>
        <dbReference type="SMART" id="SM00382"/>
    </source>
</evidence>
<keyword evidence="4" id="KW-0547">Nucleotide-binding</keyword>
<dbReference type="PANTHER" id="PTHR46765:SF1">
    <property type="entry name" value="P-LOOP CONTAINING NUCLEOSIDE TRIPHOSPHATE HYDROLASES SUPERFAMILY PROTEIN"/>
    <property type="match status" value="1"/>
</dbReference>
<evidence type="ECO:0000313" key="13">
    <source>
        <dbReference type="Proteomes" id="UP000604825"/>
    </source>
</evidence>
<dbReference type="SMART" id="SM00382">
    <property type="entry name" value="AAA"/>
    <property type="match status" value="1"/>
</dbReference>
<dbReference type="CDD" id="cd18140">
    <property type="entry name" value="HLD_clamp_RFC"/>
    <property type="match status" value="1"/>
</dbReference>
<evidence type="ECO:0000256" key="5">
    <source>
        <dbReference type="ARBA" id="ARBA00022840"/>
    </source>
</evidence>
<dbReference type="Gene3D" id="1.10.8.60">
    <property type="match status" value="1"/>
</dbReference>
<evidence type="ECO:0000256" key="9">
    <source>
        <dbReference type="ARBA" id="ARBA00043975"/>
    </source>
</evidence>
<keyword evidence="6" id="KW-0238">DNA-binding</keyword>
<keyword evidence="3" id="KW-0235">DNA replication</keyword>
<dbReference type="InterPro" id="IPR027417">
    <property type="entry name" value="P-loop_NTPase"/>
</dbReference>
<reference evidence="12" key="1">
    <citation type="submission" date="2020-10" db="EMBL/GenBank/DDBJ databases">
        <authorList>
            <person name="Han B."/>
            <person name="Lu T."/>
            <person name="Zhao Q."/>
            <person name="Huang X."/>
            <person name="Zhao Y."/>
        </authorList>
    </citation>
    <scope>NUCLEOTIDE SEQUENCE</scope>
</reference>
<evidence type="ECO:0000256" key="6">
    <source>
        <dbReference type="ARBA" id="ARBA00023125"/>
    </source>
</evidence>
<evidence type="ECO:0000256" key="4">
    <source>
        <dbReference type="ARBA" id="ARBA00022741"/>
    </source>
</evidence>
<dbReference type="Proteomes" id="UP000604825">
    <property type="component" value="Unassembled WGS sequence"/>
</dbReference>
<feature type="compositionally biased region" description="Acidic residues" evidence="10">
    <location>
        <begin position="1"/>
        <end position="15"/>
    </location>
</feature>
<gene>
    <name evidence="12" type="ORF">NCGR_LOCUS6606</name>
</gene>
<dbReference type="OrthoDB" id="2195431at2759"/>
<organism evidence="12 13">
    <name type="scientific">Miscanthus lutarioriparius</name>
    <dbReference type="NCBI Taxonomy" id="422564"/>
    <lineage>
        <taxon>Eukaryota</taxon>
        <taxon>Viridiplantae</taxon>
        <taxon>Streptophyta</taxon>
        <taxon>Embryophyta</taxon>
        <taxon>Tracheophyta</taxon>
        <taxon>Spermatophyta</taxon>
        <taxon>Magnoliopsida</taxon>
        <taxon>Liliopsida</taxon>
        <taxon>Poales</taxon>
        <taxon>Poaceae</taxon>
        <taxon>PACMAD clade</taxon>
        <taxon>Panicoideae</taxon>
        <taxon>Andropogonodae</taxon>
        <taxon>Andropogoneae</taxon>
        <taxon>Saccharinae</taxon>
        <taxon>Miscanthus</taxon>
    </lineage>
</organism>
<dbReference type="SUPFAM" id="SSF52540">
    <property type="entry name" value="P-loop containing nucleoside triphosphate hydrolases"/>
    <property type="match status" value="1"/>
</dbReference>
<dbReference type="EMBL" id="CAJGYO010000002">
    <property type="protein sequence ID" value="CAD6210539.1"/>
    <property type="molecule type" value="Genomic_DNA"/>
</dbReference>
<feature type="compositionally biased region" description="Polar residues" evidence="10">
    <location>
        <begin position="332"/>
        <end position="343"/>
    </location>
</feature>
<keyword evidence="7" id="KW-0539">Nucleus</keyword>
<accession>A0A811MTV4</accession>
<feature type="region of interest" description="Disordered" evidence="10">
    <location>
        <begin position="332"/>
        <end position="356"/>
    </location>
</feature>
<dbReference type="GO" id="GO:0005634">
    <property type="term" value="C:nucleus"/>
    <property type="evidence" value="ECO:0007669"/>
    <property type="project" value="UniProtKB-SubCell"/>
</dbReference>
<evidence type="ECO:0000256" key="2">
    <source>
        <dbReference type="ARBA" id="ARBA00011480"/>
    </source>
</evidence>
<protein>
    <recommendedName>
        <fullName evidence="11">AAA+ ATPase domain-containing protein</fullName>
    </recommendedName>
</protein>
<sequence>MEMEMEMPDPDELEWMESHGLVPEEEEDAYFDDPDEGFVPPPGDSDQPCDSPQPQDSAALRANEALGGLKRPPPPPPPEQDEEEERSLLSESFHSLTRRAEQEALAKALQESTDSIDRVACSVTPLVTEKLWVEKYAPNSFTELLSDEHTNREALLWLKQWDSSVFGSHIWATGDDVLSALRRHSSTIHKNASNRNFFSKSKGGPVASQDDTPLNAQSSNPEGLGGSFSKKASVDNTPEQKVLLLCGPPGLGKTTLAHVAARHCGYHVVEINASDDRSASSIETKILDVVQMNSIMSDSKPKCLVIDEIDGALGDGKGAVEVILKMINAEKSNNSDRSTNGEETQARKASRKSHRTAKLLRPPTINRVVNRLKYICKNEGFKTSSIVLSALAEYTECDIRSCLNTLQFLNKKRVALNITAFDSQVIGQKDKSKSILDVWKQVLQKKRLKRSGKAESLFNEDKDIDSLFTLISNRGDYEVAMDGIHENFLRLSYHDPMLQKTVKCLDILGVSDSLTQYVYQTQQMPLHAYQPPIAITISRMVAQVEKPNIEWPKALQRSRALLLEKKDMLKTWQNQMSPFVSRHLSVESFVKDIASPFLHILSPMSLRPVALNLLSEREKDELVQLVDTMVSYSVTYRNTKFVPQEKANISVVPHEVSSLSLYPPINNVINFKGYQSEHIGLSLAMKQVLVHEVEKQKIIKDSAGKLLNQSNDGDMKSEALSAIRKKTVANSIHPALHSSKESSNCSSSTLEMQSNSASNVNGKDSVPAKKHSSRGTNFFGRFRKERPVDTKTRSDVGLQGGTLQRDSRPLIFKYNEVLFLSFAMPKCLL</sequence>
<evidence type="ECO:0000256" key="7">
    <source>
        <dbReference type="ARBA" id="ARBA00023242"/>
    </source>
</evidence>
<feature type="compositionally biased region" description="Polar residues" evidence="10">
    <location>
        <begin position="209"/>
        <end position="221"/>
    </location>
</feature>
<keyword evidence="13" id="KW-1185">Reference proteome</keyword>
<dbReference type="InterPro" id="IPR003593">
    <property type="entry name" value="AAA+_ATPase"/>
</dbReference>
<evidence type="ECO:0000256" key="3">
    <source>
        <dbReference type="ARBA" id="ARBA00022705"/>
    </source>
</evidence>
<dbReference type="Pfam" id="PF00004">
    <property type="entry name" value="AAA"/>
    <property type="match status" value="1"/>
</dbReference>
<dbReference type="GO" id="GO:0005524">
    <property type="term" value="F:ATP binding"/>
    <property type="evidence" value="ECO:0007669"/>
    <property type="project" value="UniProtKB-KW"/>
</dbReference>
<dbReference type="AlphaFoldDB" id="A0A811MTV4"/>
<feature type="compositionally biased region" description="Polar residues" evidence="10">
    <location>
        <begin position="749"/>
        <end position="762"/>
    </location>
</feature>